<dbReference type="InterPro" id="IPR031959">
    <property type="entry name" value="DUF4779"/>
</dbReference>
<evidence type="ECO:0000256" key="1">
    <source>
        <dbReference type="SAM" id="MobiDB-lite"/>
    </source>
</evidence>
<comment type="caution">
    <text evidence="2">The sequence shown here is derived from an EMBL/GenBank/DDBJ whole genome shotgun (WGS) entry which is preliminary data.</text>
</comment>
<accession>A0A922CGN0</accession>
<evidence type="ECO:0000313" key="3">
    <source>
        <dbReference type="Proteomes" id="UP000791440"/>
    </source>
</evidence>
<feature type="compositionally biased region" description="Acidic residues" evidence="1">
    <location>
        <begin position="338"/>
        <end position="356"/>
    </location>
</feature>
<feature type="region of interest" description="Disordered" evidence="1">
    <location>
        <begin position="140"/>
        <end position="227"/>
    </location>
</feature>
<feature type="compositionally biased region" description="Basic and acidic residues" evidence="1">
    <location>
        <begin position="214"/>
        <end position="227"/>
    </location>
</feature>
<organism evidence="2 3">
    <name type="scientific">Manduca sexta</name>
    <name type="common">Tobacco hawkmoth</name>
    <name type="synonym">Tobacco hornworm</name>
    <dbReference type="NCBI Taxonomy" id="7130"/>
    <lineage>
        <taxon>Eukaryota</taxon>
        <taxon>Metazoa</taxon>
        <taxon>Ecdysozoa</taxon>
        <taxon>Arthropoda</taxon>
        <taxon>Hexapoda</taxon>
        <taxon>Insecta</taxon>
        <taxon>Pterygota</taxon>
        <taxon>Neoptera</taxon>
        <taxon>Endopterygota</taxon>
        <taxon>Lepidoptera</taxon>
        <taxon>Glossata</taxon>
        <taxon>Ditrysia</taxon>
        <taxon>Bombycoidea</taxon>
        <taxon>Sphingidae</taxon>
        <taxon>Sphinginae</taxon>
        <taxon>Sphingini</taxon>
        <taxon>Manduca</taxon>
    </lineage>
</organism>
<feature type="region of interest" description="Disordered" evidence="1">
    <location>
        <begin position="259"/>
        <end position="356"/>
    </location>
</feature>
<name>A0A922CGN0_MANSE</name>
<dbReference type="Pfam" id="PF16009">
    <property type="entry name" value="DUF4779"/>
    <property type="match status" value="1"/>
</dbReference>
<dbReference type="EMBL" id="JH668322">
    <property type="protein sequence ID" value="KAG6445522.1"/>
    <property type="molecule type" value="Genomic_DNA"/>
</dbReference>
<feature type="compositionally biased region" description="Basic and acidic residues" evidence="1">
    <location>
        <begin position="148"/>
        <end position="204"/>
    </location>
</feature>
<gene>
    <name evidence="2" type="ORF">O3G_MSEX003956</name>
</gene>
<dbReference type="Proteomes" id="UP000791440">
    <property type="component" value="Unassembled WGS sequence"/>
</dbReference>
<keyword evidence="3" id="KW-1185">Reference proteome</keyword>
<sequence length="356" mass="38846">MDKKGNEHTQGPFVSKQVYMLGNGHVKLLQHGLQSQTHLIMIKTAVCVLFAVAAGVQVDYAPAATSYIYRSDNAGPASLIHVGAYKPLPYAPLPLAEYAPAPLPYVAAKPIAIEDAEHDDEDEHSEEYIDGGDLDGHGFAKGGGNDFGAKHHSEHGEKGSKGYHSKDHVAKGESGHYGNEHKEGFYHEGEGGKKGHHDEVDAHGKHSASGESYKGGDHGYKQHHSKGEDITGYHKVFHKDEFKKDHDFYDVADNSGHFKKHGFENEHHGSEKGAHEKGGHHDSAADKGEFGKAGSYAKGHIDDLHKGHSAEEGADSHYNHHDDFGKKGASSHEKDYAYGDDDDYDDDDDEDDHHKA</sequence>
<dbReference type="AlphaFoldDB" id="A0A922CGN0"/>
<protein>
    <submittedName>
        <fullName evidence="2">Uncharacterized protein</fullName>
    </submittedName>
</protein>
<reference evidence="2" key="1">
    <citation type="journal article" date="2016" name="Insect Biochem. Mol. Biol.">
        <title>Multifaceted biological insights from a draft genome sequence of the tobacco hornworm moth, Manduca sexta.</title>
        <authorList>
            <person name="Kanost M.R."/>
            <person name="Arrese E.L."/>
            <person name="Cao X."/>
            <person name="Chen Y.R."/>
            <person name="Chellapilla S."/>
            <person name="Goldsmith M.R."/>
            <person name="Grosse-Wilde E."/>
            <person name="Heckel D.G."/>
            <person name="Herndon N."/>
            <person name="Jiang H."/>
            <person name="Papanicolaou A."/>
            <person name="Qu J."/>
            <person name="Soulages J.L."/>
            <person name="Vogel H."/>
            <person name="Walters J."/>
            <person name="Waterhouse R.M."/>
            <person name="Ahn S.J."/>
            <person name="Almeida F.C."/>
            <person name="An C."/>
            <person name="Aqrawi P."/>
            <person name="Bretschneider A."/>
            <person name="Bryant W.B."/>
            <person name="Bucks S."/>
            <person name="Chao H."/>
            <person name="Chevignon G."/>
            <person name="Christen J.M."/>
            <person name="Clarke D.F."/>
            <person name="Dittmer N.T."/>
            <person name="Ferguson L.C.F."/>
            <person name="Garavelou S."/>
            <person name="Gordon K.H.J."/>
            <person name="Gunaratna R.T."/>
            <person name="Han Y."/>
            <person name="Hauser F."/>
            <person name="He Y."/>
            <person name="Heidel-Fischer H."/>
            <person name="Hirsh A."/>
            <person name="Hu Y."/>
            <person name="Jiang H."/>
            <person name="Kalra D."/>
            <person name="Klinner C."/>
            <person name="Konig C."/>
            <person name="Kovar C."/>
            <person name="Kroll A.R."/>
            <person name="Kuwar S.S."/>
            <person name="Lee S.L."/>
            <person name="Lehman R."/>
            <person name="Li K."/>
            <person name="Li Z."/>
            <person name="Liang H."/>
            <person name="Lovelace S."/>
            <person name="Lu Z."/>
            <person name="Mansfield J.H."/>
            <person name="McCulloch K.J."/>
            <person name="Mathew T."/>
            <person name="Morton B."/>
            <person name="Muzny D.M."/>
            <person name="Neunemann D."/>
            <person name="Ongeri F."/>
            <person name="Pauchet Y."/>
            <person name="Pu L.L."/>
            <person name="Pyrousis I."/>
            <person name="Rao X.J."/>
            <person name="Redding A."/>
            <person name="Roesel C."/>
            <person name="Sanchez-Gracia A."/>
            <person name="Schaack S."/>
            <person name="Shukla A."/>
            <person name="Tetreau G."/>
            <person name="Wang Y."/>
            <person name="Xiong G.H."/>
            <person name="Traut W."/>
            <person name="Walsh T.K."/>
            <person name="Worley K.C."/>
            <person name="Wu D."/>
            <person name="Wu W."/>
            <person name="Wu Y.Q."/>
            <person name="Zhang X."/>
            <person name="Zou Z."/>
            <person name="Zucker H."/>
            <person name="Briscoe A.D."/>
            <person name="Burmester T."/>
            <person name="Clem R.J."/>
            <person name="Feyereisen R."/>
            <person name="Grimmelikhuijzen C.J.P."/>
            <person name="Hamodrakas S.J."/>
            <person name="Hansson B.S."/>
            <person name="Huguet E."/>
            <person name="Jermiin L.S."/>
            <person name="Lan Q."/>
            <person name="Lehman H.K."/>
            <person name="Lorenzen M."/>
            <person name="Merzendorfer H."/>
            <person name="Michalopoulos I."/>
            <person name="Morton D.B."/>
            <person name="Muthukrishnan S."/>
            <person name="Oakeshott J.G."/>
            <person name="Palmer W."/>
            <person name="Park Y."/>
            <person name="Passarelli A.L."/>
            <person name="Rozas J."/>
            <person name="Schwartz L.M."/>
            <person name="Smith W."/>
            <person name="Southgate A."/>
            <person name="Vilcinskas A."/>
            <person name="Vogt R."/>
            <person name="Wang P."/>
            <person name="Werren J."/>
            <person name="Yu X.Q."/>
            <person name="Zhou J.J."/>
            <person name="Brown S.J."/>
            <person name="Scherer S.E."/>
            <person name="Richards S."/>
            <person name="Blissard G.W."/>
        </authorList>
    </citation>
    <scope>NUCLEOTIDE SEQUENCE</scope>
</reference>
<feature type="compositionally biased region" description="Basic and acidic residues" evidence="1">
    <location>
        <begin position="299"/>
        <end position="337"/>
    </location>
</feature>
<reference evidence="2" key="2">
    <citation type="submission" date="2020-12" db="EMBL/GenBank/DDBJ databases">
        <authorList>
            <person name="Kanost M."/>
        </authorList>
    </citation>
    <scope>NUCLEOTIDE SEQUENCE</scope>
</reference>
<proteinExistence type="predicted"/>
<evidence type="ECO:0000313" key="2">
    <source>
        <dbReference type="EMBL" id="KAG6445522.1"/>
    </source>
</evidence>
<feature type="compositionally biased region" description="Basic and acidic residues" evidence="1">
    <location>
        <begin position="261"/>
        <end position="290"/>
    </location>
</feature>